<organism evidence="5 6">
    <name type="scientific">Prosthecobacter debontii</name>
    <dbReference type="NCBI Taxonomy" id="48467"/>
    <lineage>
        <taxon>Bacteria</taxon>
        <taxon>Pseudomonadati</taxon>
        <taxon>Verrucomicrobiota</taxon>
        <taxon>Verrucomicrobiia</taxon>
        <taxon>Verrucomicrobiales</taxon>
        <taxon>Verrucomicrobiaceae</taxon>
        <taxon>Prosthecobacter</taxon>
    </lineage>
</organism>
<dbReference type="PROSITE" id="PS00211">
    <property type="entry name" value="ABC_TRANSPORTER_1"/>
    <property type="match status" value="1"/>
</dbReference>
<dbReference type="STRING" id="48467.SAMN02745166_02764"/>
<dbReference type="Gene3D" id="3.40.50.300">
    <property type="entry name" value="P-loop containing nucleotide triphosphate hydrolases"/>
    <property type="match status" value="1"/>
</dbReference>
<dbReference type="CDD" id="cd03293">
    <property type="entry name" value="ABC_NrtD_SsuB_transporters"/>
    <property type="match status" value="1"/>
</dbReference>
<dbReference type="Proteomes" id="UP000190774">
    <property type="component" value="Unassembled WGS sequence"/>
</dbReference>
<reference evidence="6" key="1">
    <citation type="submission" date="2017-02" db="EMBL/GenBank/DDBJ databases">
        <authorList>
            <person name="Varghese N."/>
            <person name="Submissions S."/>
        </authorList>
    </citation>
    <scope>NUCLEOTIDE SEQUENCE [LARGE SCALE GENOMIC DNA]</scope>
    <source>
        <strain evidence="6">ATCC 700200</strain>
    </source>
</reference>
<keyword evidence="2" id="KW-0547">Nucleotide-binding</keyword>
<evidence type="ECO:0000256" key="2">
    <source>
        <dbReference type="ARBA" id="ARBA00022741"/>
    </source>
</evidence>
<evidence type="ECO:0000313" key="5">
    <source>
        <dbReference type="EMBL" id="SKA98479.1"/>
    </source>
</evidence>
<dbReference type="InterPro" id="IPR003439">
    <property type="entry name" value="ABC_transporter-like_ATP-bd"/>
</dbReference>
<dbReference type="SUPFAM" id="SSF52540">
    <property type="entry name" value="P-loop containing nucleoside triphosphate hydrolases"/>
    <property type="match status" value="1"/>
</dbReference>
<dbReference type="PROSITE" id="PS50893">
    <property type="entry name" value="ABC_TRANSPORTER_2"/>
    <property type="match status" value="1"/>
</dbReference>
<keyword evidence="1" id="KW-0813">Transport</keyword>
<dbReference type="EMBL" id="FUYE01000008">
    <property type="protein sequence ID" value="SKA98479.1"/>
    <property type="molecule type" value="Genomic_DNA"/>
</dbReference>
<dbReference type="PANTHER" id="PTHR42788:SF13">
    <property type="entry name" value="ALIPHATIC SULFONATES IMPORT ATP-BINDING PROTEIN SSUB"/>
    <property type="match status" value="1"/>
</dbReference>
<dbReference type="InterPro" id="IPR050166">
    <property type="entry name" value="ABC_transporter_ATP-bind"/>
</dbReference>
<evidence type="ECO:0000259" key="4">
    <source>
        <dbReference type="PROSITE" id="PS50893"/>
    </source>
</evidence>
<gene>
    <name evidence="5" type="ORF">SAMN02745166_02764</name>
</gene>
<keyword evidence="6" id="KW-1185">Reference proteome</keyword>
<evidence type="ECO:0000256" key="3">
    <source>
        <dbReference type="ARBA" id="ARBA00022840"/>
    </source>
</evidence>
<evidence type="ECO:0000256" key="1">
    <source>
        <dbReference type="ARBA" id="ARBA00022448"/>
    </source>
</evidence>
<dbReference type="PANTHER" id="PTHR42788">
    <property type="entry name" value="TAURINE IMPORT ATP-BINDING PROTEIN-RELATED"/>
    <property type="match status" value="1"/>
</dbReference>
<dbReference type="InterPro" id="IPR017871">
    <property type="entry name" value="ABC_transporter-like_CS"/>
</dbReference>
<dbReference type="InterPro" id="IPR003593">
    <property type="entry name" value="AAA+_ATPase"/>
</dbReference>
<protein>
    <submittedName>
        <fullName evidence="5">NitT/TauT family transport system ATP-binding protein</fullName>
    </submittedName>
</protein>
<accession>A0A1T4Y9M7</accession>
<name>A0A1T4Y9M7_9BACT</name>
<evidence type="ECO:0000313" key="6">
    <source>
        <dbReference type="Proteomes" id="UP000190774"/>
    </source>
</evidence>
<keyword evidence="3 5" id="KW-0067">ATP-binding</keyword>
<dbReference type="InterPro" id="IPR027417">
    <property type="entry name" value="P-loop_NTPase"/>
</dbReference>
<dbReference type="Pfam" id="PF00005">
    <property type="entry name" value="ABC_tran"/>
    <property type="match status" value="1"/>
</dbReference>
<feature type="domain" description="ABC transporter" evidence="4">
    <location>
        <begin position="16"/>
        <end position="246"/>
    </location>
</feature>
<dbReference type="AlphaFoldDB" id="A0A1T4Y9M7"/>
<dbReference type="GO" id="GO:0005524">
    <property type="term" value="F:ATP binding"/>
    <property type="evidence" value="ECO:0007669"/>
    <property type="project" value="UniProtKB-KW"/>
</dbReference>
<dbReference type="GO" id="GO:0016887">
    <property type="term" value="F:ATP hydrolysis activity"/>
    <property type="evidence" value="ECO:0007669"/>
    <property type="project" value="InterPro"/>
</dbReference>
<sequence>MKFAGAMDNADLKPLIQVRDCWKSFPGKASETIHVLEHVNLDIHEGEFVCIVGPSGCGKSTLLNIIGGFIKESRGQVRVDGSPVNGPSPKRIFVFQENGVFPWLTVEENVGFGLMSRPQKEREERVSHYIEMVGLKGFEKSYPRELSGGMRQRVEIARALAADADVLYMDEPFGALDFLTRLKMRADLIRIWQAEKKTILFVTHDIEEAVQLADRVVVMSRRPATVAETVTVELARPRDLDAPGYLSTRDRIFDIMGMDVHGGGLSQ</sequence>
<proteinExistence type="predicted"/>
<dbReference type="SMART" id="SM00382">
    <property type="entry name" value="AAA"/>
    <property type="match status" value="1"/>
</dbReference>